<gene>
    <name evidence="2" type="ORF">F2P81_007508</name>
</gene>
<sequence>MAKNTTDEDMERTEDEDKQQNVSVESEVHVEDTTDEDTERTEDEDKQQNLLVESEVHVEDTTDEDTDRTEGENIQQNLSVEGEVQPEPEKTHNKKQWRKLPVVPKNFTITVRRKKWNKIAPLHGTTKLRQPWTDVLYNSFWKKNPCCTLAFKSQHIKTPHSRKRKSPSLNITAICKFPSCSAKFIFKRKRKVTRSLNKNVLKVISSEVTKGKRIHDNIFMEMYLTQNIMKECDQKFHKMPGYIQHFQVDPFGVHMYTETGISILVPHLRKKTPLTFHLDATGNVTSKVPGQTKRTLYYSFTLSGGQNAPPLPVCEMLTNEHSIPPITFWLMQFLRKLSQYTKLRVHQIETDYSWALIQSVLSSFSGESIVNYVDRAFAICLKLKTWKDMSVFSVLHICSAHVLKAVAQSINRRTADKGLKDFATFAFARLQNTTSLTAALKIFHSLCTVLTGKKNTNIVKSNLKIMQDIIKKSKILDMEDTEKIEESPLSQEEDDEERRNSRTIVGRSPFTSAFQKVFDEVQGQLENEDAETPLAEKNPYFCPGIVDVLFQTYLGIFPLWSGVLLGNLKRYASDKEEEAFGTSKTRDTNCHVHRWFGIVKQSILRNQRRLRPGTFVRKMYGSLQGRYREHIMSHNLSEHLLLKIMQPKDIIQSQEGWAKRVGTKPQTTSSKFYTAPITVPVPKRAKSTRKDFKKNTDEKGSSNDLKGKGSKPATEMAHYFFKQYLHAISNHIFVVDPLPGSNEVEDSKQTGHRFGQYFKMHRNRFGTEDWVDIKWQPGTISHTFQKDGTSCGIFVMQMAKMTVMGFPNMPQIFHIDPQKKSLQKLRRNSERIRSIAKPQYYTLPLYQQRAQLRYFCINLTRFSFIQVIVFHESVESGVTGVGCNFMKTFPSSKRLIRFFDKR</sequence>
<accession>A0A6A4SZK0</accession>
<feature type="compositionally biased region" description="Basic and acidic residues" evidence="1">
    <location>
        <begin position="688"/>
        <end position="707"/>
    </location>
</feature>
<evidence type="ECO:0000313" key="3">
    <source>
        <dbReference type="Proteomes" id="UP000438429"/>
    </source>
</evidence>
<reference evidence="2 3" key="1">
    <citation type="submission" date="2019-06" db="EMBL/GenBank/DDBJ databases">
        <title>Draft genomes of female and male turbot (Scophthalmus maximus).</title>
        <authorList>
            <person name="Xu H."/>
            <person name="Xu X.-W."/>
            <person name="Shao C."/>
            <person name="Chen S."/>
        </authorList>
    </citation>
    <scope>NUCLEOTIDE SEQUENCE [LARGE SCALE GENOMIC DNA]</scope>
    <source>
        <strain evidence="2">Ysfricsl-2016a</strain>
        <tissue evidence="2">Blood</tissue>
    </source>
</reference>
<dbReference type="EMBL" id="VEVO01000007">
    <property type="protein sequence ID" value="KAF0039273.1"/>
    <property type="molecule type" value="Genomic_DNA"/>
</dbReference>
<evidence type="ECO:0000313" key="2">
    <source>
        <dbReference type="EMBL" id="KAF0039273.1"/>
    </source>
</evidence>
<proteinExistence type="predicted"/>
<protein>
    <submittedName>
        <fullName evidence="2">Uncharacterized protein</fullName>
    </submittedName>
</protein>
<dbReference type="AlphaFoldDB" id="A0A6A4SZK0"/>
<feature type="compositionally biased region" description="Acidic residues" evidence="1">
    <location>
        <begin position="7"/>
        <end position="17"/>
    </location>
</feature>
<feature type="region of interest" description="Disordered" evidence="1">
    <location>
        <begin position="672"/>
        <end position="710"/>
    </location>
</feature>
<feature type="region of interest" description="Disordered" evidence="1">
    <location>
        <begin position="482"/>
        <end position="502"/>
    </location>
</feature>
<dbReference type="Proteomes" id="UP000438429">
    <property type="component" value="Unassembled WGS sequence"/>
</dbReference>
<comment type="caution">
    <text evidence="2">The sequence shown here is derived from an EMBL/GenBank/DDBJ whole genome shotgun (WGS) entry which is preliminary data.</text>
</comment>
<feature type="compositionally biased region" description="Acidic residues" evidence="1">
    <location>
        <begin position="33"/>
        <end position="45"/>
    </location>
</feature>
<name>A0A6A4SZK0_SCOMX</name>
<feature type="region of interest" description="Disordered" evidence="1">
    <location>
        <begin position="1"/>
        <end position="96"/>
    </location>
</feature>
<evidence type="ECO:0000256" key="1">
    <source>
        <dbReference type="SAM" id="MobiDB-lite"/>
    </source>
</evidence>
<organism evidence="2 3">
    <name type="scientific">Scophthalmus maximus</name>
    <name type="common">Turbot</name>
    <name type="synonym">Psetta maxima</name>
    <dbReference type="NCBI Taxonomy" id="52904"/>
    <lineage>
        <taxon>Eukaryota</taxon>
        <taxon>Metazoa</taxon>
        <taxon>Chordata</taxon>
        <taxon>Craniata</taxon>
        <taxon>Vertebrata</taxon>
        <taxon>Euteleostomi</taxon>
        <taxon>Actinopterygii</taxon>
        <taxon>Neopterygii</taxon>
        <taxon>Teleostei</taxon>
        <taxon>Neoteleostei</taxon>
        <taxon>Acanthomorphata</taxon>
        <taxon>Carangaria</taxon>
        <taxon>Pleuronectiformes</taxon>
        <taxon>Pleuronectoidei</taxon>
        <taxon>Scophthalmidae</taxon>
        <taxon>Scophthalmus</taxon>
    </lineage>
</organism>